<organism evidence="1 2">
    <name type="scientific">Racocetra persica</name>
    <dbReference type="NCBI Taxonomy" id="160502"/>
    <lineage>
        <taxon>Eukaryota</taxon>
        <taxon>Fungi</taxon>
        <taxon>Fungi incertae sedis</taxon>
        <taxon>Mucoromycota</taxon>
        <taxon>Glomeromycotina</taxon>
        <taxon>Glomeromycetes</taxon>
        <taxon>Diversisporales</taxon>
        <taxon>Gigasporaceae</taxon>
        <taxon>Racocetra</taxon>
    </lineage>
</organism>
<proteinExistence type="predicted"/>
<protein>
    <submittedName>
        <fullName evidence="1">24877_t:CDS:1</fullName>
    </submittedName>
</protein>
<dbReference type="EMBL" id="CAJVQC010053237">
    <property type="protein sequence ID" value="CAG8792598.1"/>
    <property type="molecule type" value="Genomic_DNA"/>
</dbReference>
<evidence type="ECO:0000313" key="1">
    <source>
        <dbReference type="EMBL" id="CAG8792598.1"/>
    </source>
</evidence>
<reference evidence="1" key="1">
    <citation type="submission" date="2021-06" db="EMBL/GenBank/DDBJ databases">
        <authorList>
            <person name="Kallberg Y."/>
            <person name="Tangrot J."/>
            <person name="Rosling A."/>
        </authorList>
    </citation>
    <scope>NUCLEOTIDE SEQUENCE</scope>
    <source>
        <strain evidence="1">MA461A</strain>
    </source>
</reference>
<dbReference type="Proteomes" id="UP000789920">
    <property type="component" value="Unassembled WGS sequence"/>
</dbReference>
<feature type="non-terminal residue" evidence="1">
    <location>
        <position position="1"/>
    </location>
</feature>
<sequence length="155" mass="17267">RKKKEVATSSPLNNHNDPLDSAANSKSKKSKKLHTASNEKNDVSVTSRTKKQDTVTSVVNYQTIDNLLNSFNDSIETNHDESDVDYNNDIVETESSQSHIRSSVIILDDFNNILISTPLRPSVTRAISIHCDDFISSHEAASRPPIFAFSKYSTQ</sequence>
<name>A0ACA9RGY2_9GLOM</name>
<comment type="caution">
    <text evidence="1">The sequence shown here is derived from an EMBL/GenBank/DDBJ whole genome shotgun (WGS) entry which is preliminary data.</text>
</comment>
<accession>A0ACA9RGY2</accession>
<gene>
    <name evidence="1" type="ORF">RPERSI_LOCUS19424</name>
</gene>
<keyword evidence="2" id="KW-1185">Reference proteome</keyword>
<evidence type="ECO:0000313" key="2">
    <source>
        <dbReference type="Proteomes" id="UP000789920"/>
    </source>
</evidence>